<gene>
    <name evidence="6" type="ORF">MU848_14610</name>
</gene>
<dbReference type="RefSeq" id="WP_247233721.1">
    <property type="nucleotide sequence ID" value="NZ_JALKHS010000011.1"/>
</dbReference>
<dbReference type="CDD" id="cd07710">
    <property type="entry name" value="arylsulfatase_Sdsa1-like_MBL-fold"/>
    <property type="match status" value="1"/>
</dbReference>
<dbReference type="Pfam" id="PF14863">
    <property type="entry name" value="Alkyl_sulf_dimr"/>
    <property type="match status" value="1"/>
</dbReference>
<evidence type="ECO:0000256" key="2">
    <source>
        <dbReference type="ARBA" id="ARBA00022801"/>
    </source>
</evidence>
<keyword evidence="7" id="KW-1185">Reference proteome</keyword>
<evidence type="ECO:0000256" key="3">
    <source>
        <dbReference type="ARBA" id="ARBA00022833"/>
    </source>
</evidence>
<dbReference type="InterPro" id="IPR036866">
    <property type="entry name" value="RibonucZ/Hydroxyglut_hydro"/>
</dbReference>
<dbReference type="EMBL" id="JALKHS010000011">
    <property type="protein sequence ID" value="MCK0532819.1"/>
    <property type="molecule type" value="Genomic_DNA"/>
</dbReference>
<proteinExistence type="inferred from homology"/>
<dbReference type="Pfam" id="PF14864">
    <property type="entry name" value="Alkyl_sulf_C"/>
    <property type="match status" value="1"/>
</dbReference>
<sequence>MTVEVLDRGARLRVARRLHLMGGAALMRGLSALVLAGMAAPAIAHAPDLNVPFSAPSNYTAHARLFQERVTRVGKTPVWQIEFQGMNLVVVEGSDGLVLLDTGMNRDVATAALAKIRTQISTKPIKAIIYTHHHPDHVNGAGVFVPPADVARGKVPIFAASNFLKELSDEGVATLPIVAARSAYMFGFSLAGKEAEDFHVGCCGALGKAGKNESAYIPPTQFVDVDGGRDIEIAGVKLHLFHTGGEAASHIAAWLPDYQVLISGDEVQGPTFPNLHSMRGTKMRDANRWIEALRRMERYGAAWMVPMHGPVVEGAPQIKALLTRYEDAIQYTHDQTIRLINKGLTQDDLPDALGPLPDWLRSEPYTTEYYGTAADAARSYYVGYISWFSGDATDLAPTPRVERARREVTLMGGRTPVLAAANRAFEQGDAQWAAELATLLIAIDHQDMEARRLKAAAFRKLGYATYNSNRRGFYLMGALELEGKLQQAGLTARYMNPDNIRKMPVALMLEQIRYKVDPKRAGAAAHTVALTIAGESDPWLLELRNSTLKFRRGEADGAPVVRLDRNALGELVSGNQTVDALVKAGAITGRGSAALKQIFSSLDLTVQPINLVIR</sequence>
<dbReference type="InterPro" id="IPR036527">
    <property type="entry name" value="SCP2_sterol-bd_dom_sf"/>
</dbReference>
<dbReference type="InterPro" id="IPR029229">
    <property type="entry name" value="Alkyl_sulf_C"/>
</dbReference>
<keyword evidence="3" id="KW-0862">Zinc</keyword>
<dbReference type="InterPro" id="IPR029228">
    <property type="entry name" value="Alkyl_sulf_dimr"/>
</dbReference>
<dbReference type="Pfam" id="PF00753">
    <property type="entry name" value="Lactamase_B"/>
    <property type="match status" value="1"/>
</dbReference>
<evidence type="ECO:0000256" key="1">
    <source>
        <dbReference type="ARBA" id="ARBA00022723"/>
    </source>
</evidence>
<dbReference type="SUPFAM" id="SSF56281">
    <property type="entry name" value="Metallo-hydrolase/oxidoreductase"/>
    <property type="match status" value="1"/>
</dbReference>
<dbReference type="SUPFAM" id="SSF55718">
    <property type="entry name" value="SCP-like"/>
    <property type="match status" value="1"/>
</dbReference>
<comment type="caution">
    <text evidence="6">The sequence shown here is derived from an EMBL/GenBank/DDBJ whole genome shotgun (WGS) entry which is preliminary data.</text>
</comment>
<protein>
    <submittedName>
        <fullName evidence="6">MBL fold metallo-hydrolase</fullName>
    </submittedName>
</protein>
<evidence type="ECO:0000256" key="4">
    <source>
        <dbReference type="ARBA" id="ARBA00033751"/>
    </source>
</evidence>
<dbReference type="Gene3D" id="3.60.15.30">
    <property type="entry name" value="Metallo-beta-lactamase domain"/>
    <property type="match status" value="1"/>
</dbReference>
<dbReference type="PANTHER" id="PTHR43223:SF2">
    <property type="entry name" value="METALLO-BETA-LACTAMASE DOMAIN-CONTAINING PROTEIN"/>
    <property type="match status" value="1"/>
</dbReference>
<organism evidence="6 7">
    <name type="scientific">Sphingobium agri</name>
    <dbReference type="NCBI Taxonomy" id="2933566"/>
    <lineage>
        <taxon>Bacteria</taxon>
        <taxon>Pseudomonadati</taxon>
        <taxon>Pseudomonadota</taxon>
        <taxon>Alphaproteobacteria</taxon>
        <taxon>Sphingomonadales</taxon>
        <taxon>Sphingomonadaceae</taxon>
        <taxon>Sphingobium</taxon>
    </lineage>
</organism>
<dbReference type="InterPro" id="IPR001279">
    <property type="entry name" value="Metallo-B-lactamas"/>
</dbReference>
<feature type="domain" description="Metallo-beta-lactamase" evidence="5">
    <location>
        <begin position="85"/>
        <end position="308"/>
    </location>
</feature>
<dbReference type="InterPro" id="IPR038536">
    <property type="entry name" value="Alkyl/aryl-sulf_dimr_sf"/>
</dbReference>
<keyword evidence="2" id="KW-0378">Hydrolase</keyword>
<evidence type="ECO:0000313" key="6">
    <source>
        <dbReference type="EMBL" id="MCK0532819.1"/>
    </source>
</evidence>
<dbReference type="Gene3D" id="1.25.40.880">
    <property type="entry name" value="Alkyl sulfatase, dimerisation domain"/>
    <property type="match status" value="1"/>
</dbReference>
<comment type="similarity">
    <text evidence="4">Belongs to the metallo-beta-lactamase superfamily. Type III sulfatase family.</text>
</comment>
<keyword evidence="1" id="KW-0479">Metal-binding</keyword>
<reference evidence="6 7" key="1">
    <citation type="submission" date="2022-04" db="EMBL/GenBank/DDBJ databases">
        <authorList>
            <person name="Huq M.A."/>
        </authorList>
    </citation>
    <scope>NUCLEOTIDE SEQUENCE [LARGE SCALE GENOMIC DNA]</scope>
    <source>
        <strain evidence="6 7">MAH-33</strain>
    </source>
</reference>
<dbReference type="PANTHER" id="PTHR43223">
    <property type="entry name" value="ALKYL/ARYL-SULFATASE"/>
    <property type="match status" value="1"/>
</dbReference>
<dbReference type="Gene3D" id="3.30.1050.10">
    <property type="entry name" value="SCP2 sterol-binding domain"/>
    <property type="match status" value="1"/>
</dbReference>
<name>A0ABT0E0B9_9SPHN</name>
<evidence type="ECO:0000313" key="7">
    <source>
        <dbReference type="Proteomes" id="UP001203512"/>
    </source>
</evidence>
<dbReference type="InterPro" id="IPR052195">
    <property type="entry name" value="Bact_Alkyl/Aryl-Sulfatase"/>
</dbReference>
<dbReference type="SMART" id="SM00849">
    <property type="entry name" value="Lactamase_B"/>
    <property type="match status" value="1"/>
</dbReference>
<accession>A0ABT0E0B9</accession>
<evidence type="ECO:0000259" key="5">
    <source>
        <dbReference type="SMART" id="SM00849"/>
    </source>
</evidence>
<dbReference type="Proteomes" id="UP001203512">
    <property type="component" value="Unassembled WGS sequence"/>
</dbReference>
<dbReference type="InterPro" id="IPR044097">
    <property type="entry name" value="Bds1/SdsA1_MBL-fold"/>
</dbReference>